<dbReference type="PANTHER" id="PTHR10414">
    <property type="entry name" value="ETHANOLAMINEPHOSPHOTRANSFERASE"/>
    <property type="match status" value="1"/>
</dbReference>
<dbReference type="GO" id="GO:0016020">
    <property type="term" value="C:membrane"/>
    <property type="evidence" value="ECO:0007669"/>
    <property type="project" value="InterPro"/>
</dbReference>
<keyword evidence="6 14" id="KW-1133">Transmembrane helix</keyword>
<comment type="pathway">
    <text evidence="10">Phospholipid metabolism; phosphatidylcholine biosynthesis; phosphatidylcholine from phosphocholine: step 2/2.</text>
</comment>
<feature type="transmembrane region" description="Helical" evidence="14">
    <location>
        <begin position="50"/>
        <end position="69"/>
    </location>
</feature>
<dbReference type="EMBL" id="KV453842">
    <property type="protein sequence ID" value="ODV90723.1"/>
    <property type="molecule type" value="Genomic_DNA"/>
</dbReference>
<accession>A0A1E4TG94</accession>
<dbReference type="InterPro" id="IPR014472">
    <property type="entry name" value="CHOPT"/>
</dbReference>
<dbReference type="PROSITE" id="PS00379">
    <property type="entry name" value="CDP_ALCOHOL_P_TRANSF"/>
    <property type="match status" value="1"/>
</dbReference>
<dbReference type="FunFam" id="1.20.120.1760:FF:000012">
    <property type="entry name" value="sn-1,2-diacylglycerol cholinephosphotransferase"/>
    <property type="match status" value="1"/>
</dbReference>
<evidence type="ECO:0000313" key="15">
    <source>
        <dbReference type="EMBL" id="ODV90723.1"/>
    </source>
</evidence>
<dbReference type="GO" id="GO:0004142">
    <property type="term" value="F:diacylglycerol cholinephosphotransferase activity"/>
    <property type="evidence" value="ECO:0007669"/>
    <property type="project" value="UniProtKB-EC"/>
</dbReference>
<keyword evidence="9" id="KW-1208">Phospholipid metabolism</keyword>
<keyword evidence="4 13" id="KW-0808">Transferase</keyword>
<keyword evidence="8" id="KW-0443">Lipid metabolism</keyword>
<keyword evidence="8" id="KW-0594">Phospholipid biosynthesis</keyword>
<dbReference type="InterPro" id="IPR048254">
    <property type="entry name" value="CDP_ALCOHOL_P_TRANSF_CS"/>
</dbReference>
<feature type="transmembrane region" description="Helical" evidence="14">
    <location>
        <begin position="318"/>
        <end position="338"/>
    </location>
</feature>
<organism evidence="15 16">
    <name type="scientific">Tortispora caseinolytica NRRL Y-17796</name>
    <dbReference type="NCBI Taxonomy" id="767744"/>
    <lineage>
        <taxon>Eukaryota</taxon>
        <taxon>Fungi</taxon>
        <taxon>Dikarya</taxon>
        <taxon>Ascomycota</taxon>
        <taxon>Saccharomycotina</taxon>
        <taxon>Trigonopsidomycetes</taxon>
        <taxon>Trigonopsidales</taxon>
        <taxon>Trigonopsidaceae</taxon>
        <taxon>Tortispora</taxon>
    </lineage>
</organism>
<feature type="transmembrane region" description="Helical" evidence="14">
    <location>
        <begin position="167"/>
        <end position="194"/>
    </location>
</feature>
<feature type="transmembrane region" description="Helical" evidence="14">
    <location>
        <begin position="257"/>
        <end position="278"/>
    </location>
</feature>
<evidence type="ECO:0000256" key="11">
    <source>
        <dbReference type="ARBA" id="ARBA00038987"/>
    </source>
</evidence>
<keyword evidence="16" id="KW-1185">Reference proteome</keyword>
<sequence>MGLYIPYKSLSGLKEYKYSSIDKSPVSNYVLKPFWRQFVKLFPLSMAPNLVTLTGLFFVLINLVTVIYYNPSLDQECPSWVYYSCAAGLFLYQTFDACDGMQARRTGSSSPLGELFDHGCDAINTTFGVIIFASTVGLGTGWKFFLVHYGILSNFYQSTWEEYYTGTLYLAFISGPVEGILMIIAIHAATGYYGPQIWKSVIGDIAFGLPLPEYILNLTLVDAYIIFATSLIIPIIIQSSISAINAQRSKPGHRYGFSSLQGLVPFNVFAAGYALWYYVVSEEFEPFHKLMFILIVIGLSFALQVGQIIIAHLTLQPFPNFSATIFICWIAVAAHYLGFSPISYTYLLIGLTIGLYAGFVGDVIADFTEFLGIHCFRV</sequence>
<evidence type="ECO:0000313" key="16">
    <source>
        <dbReference type="Proteomes" id="UP000095023"/>
    </source>
</evidence>
<feature type="non-terminal residue" evidence="15">
    <location>
        <position position="378"/>
    </location>
</feature>
<dbReference type="Gene3D" id="1.20.120.1760">
    <property type="match status" value="1"/>
</dbReference>
<comment type="catalytic activity">
    <reaction evidence="12">
        <text>CDP-N,N-dimethylethanolamine + a 1,2-diacyl-sn-glycerol = a 1,2-diacyl-sn-glycero-3-phospho-N,N-dimethylethanolamine + CMP + H(+)</text>
        <dbReference type="Rhea" id="RHEA:33775"/>
        <dbReference type="ChEBI" id="CHEBI:15378"/>
        <dbReference type="ChEBI" id="CHEBI:17815"/>
        <dbReference type="ChEBI" id="CHEBI:60377"/>
        <dbReference type="ChEBI" id="CHEBI:64572"/>
        <dbReference type="ChEBI" id="CHEBI:65117"/>
    </reaction>
    <physiologicalReaction direction="left-to-right" evidence="12">
        <dbReference type="Rhea" id="RHEA:33776"/>
    </physiologicalReaction>
</comment>
<keyword evidence="7 14" id="KW-0472">Membrane</keyword>
<evidence type="ECO:0000256" key="7">
    <source>
        <dbReference type="ARBA" id="ARBA00023136"/>
    </source>
</evidence>
<evidence type="ECO:0000256" key="9">
    <source>
        <dbReference type="ARBA" id="ARBA00023264"/>
    </source>
</evidence>
<feature type="transmembrane region" description="Helical" evidence="14">
    <location>
        <begin position="214"/>
        <end position="237"/>
    </location>
</feature>
<evidence type="ECO:0000256" key="4">
    <source>
        <dbReference type="ARBA" id="ARBA00022679"/>
    </source>
</evidence>
<evidence type="ECO:0000256" key="2">
    <source>
        <dbReference type="ARBA" id="ARBA00004127"/>
    </source>
</evidence>
<name>A0A1E4TG94_9ASCO</name>
<dbReference type="GO" id="GO:0012505">
    <property type="term" value="C:endomembrane system"/>
    <property type="evidence" value="ECO:0007669"/>
    <property type="project" value="UniProtKB-SubCell"/>
</dbReference>
<evidence type="ECO:0000256" key="12">
    <source>
        <dbReference type="ARBA" id="ARBA00051857"/>
    </source>
</evidence>
<gene>
    <name evidence="15" type="ORF">CANCADRAFT_20415</name>
</gene>
<evidence type="ECO:0000256" key="8">
    <source>
        <dbReference type="ARBA" id="ARBA00023209"/>
    </source>
</evidence>
<keyword evidence="8" id="KW-0444">Lipid biosynthesis</keyword>
<evidence type="ECO:0000256" key="13">
    <source>
        <dbReference type="RuleBase" id="RU003750"/>
    </source>
</evidence>
<dbReference type="PIRSF" id="PIRSF015665">
    <property type="entry name" value="CHOPT"/>
    <property type="match status" value="1"/>
</dbReference>
<evidence type="ECO:0000256" key="1">
    <source>
        <dbReference type="ARBA" id="ARBA00001946"/>
    </source>
</evidence>
<dbReference type="Proteomes" id="UP000095023">
    <property type="component" value="Unassembled WGS sequence"/>
</dbReference>
<evidence type="ECO:0000256" key="3">
    <source>
        <dbReference type="ARBA" id="ARBA00010441"/>
    </source>
</evidence>
<dbReference type="EC" id="2.7.8.2" evidence="11"/>
<dbReference type="InterPro" id="IPR043130">
    <property type="entry name" value="CDP-OH_PTrfase_TM_dom"/>
</dbReference>
<evidence type="ECO:0000256" key="5">
    <source>
        <dbReference type="ARBA" id="ARBA00022692"/>
    </source>
</evidence>
<dbReference type="GO" id="GO:0006654">
    <property type="term" value="P:phosphatidic acid biosynthetic process"/>
    <property type="evidence" value="ECO:0007669"/>
    <property type="project" value="EnsemblFungi"/>
</dbReference>
<comment type="subcellular location">
    <subcellularLocation>
        <location evidence="2">Endomembrane system</location>
        <topology evidence="2">Multi-pass membrane protein</topology>
    </subcellularLocation>
</comment>
<dbReference type="InterPro" id="IPR000462">
    <property type="entry name" value="CDP-OH_P_trans"/>
</dbReference>
<feature type="transmembrane region" description="Helical" evidence="14">
    <location>
        <begin position="290"/>
        <end position="311"/>
    </location>
</feature>
<evidence type="ECO:0000256" key="6">
    <source>
        <dbReference type="ARBA" id="ARBA00022989"/>
    </source>
</evidence>
<feature type="transmembrane region" description="Helical" evidence="14">
    <location>
        <begin position="122"/>
        <end position="146"/>
    </location>
</feature>
<dbReference type="PANTHER" id="PTHR10414:SF37">
    <property type="entry name" value="BB IN A BOXCAR, ISOFORM C"/>
    <property type="match status" value="1"/>
</dbReference>
<keyword evidence="5 14" id="KW-0812">Transmembrane</keyword>
<reference evidence="16" key="1">
    <citation type="submission" date="2016-02" db="EMBL/GenBank/DDBJ databases">
        <title>Comparative genomics of biotechnologically important yeasts.</title>
        <authorList>
            <consortium name="DOE Joint Genome Institute"/>
            <person name="Riley R."/>
            <person name="Haridas S."/>
            <person name="Wolfe K.H."/>
            <person name="Lopes M.R."/>
            <person name="Hittinger C.T."/>
            <person name="Goker M."/>
            <person name="Salamov A."/>
            <person name="Wisecaver J."/>
            <person name="Long T.M."/>
            <person name="Aerts A.L."/>
            <person name="Barry K."/>
            <person name="Choi C."/>
            <person name="Clum A."/>
            <person name="Coughlan A.Y."/>
            <person name="Deshpande S."/>
            <person name="Douglass A.P."/>
            <person name="Hanson S.J."/>
            <person name="Klenk H.-P."/>
            <person name="Labutti K."/>
            <person name="Lapidus A."/>
            <person name="Lindquist E."/>
            <person name="Lipzen A."/>
            <person name="Meier-Kolthoff J.P."/>
            <person name="Ohm R.A."/>
            <person name="Otillar R.P."/>
            <person name="Pangilinan J."/>
            <person name="Peng Y."/>
            <person name="Rokas A."/>
            <person name="Rosa C.A."/>
            <person name="Scheuner C."/>
            <person name="Sibirny A.A."/>
            <person name="Slot J.C."/>
            <person name="Stielow J.B."/>
            <person name="Sun H."/>
            <person name="Kurtzman C.P."/>
            <person name="Blackwell M."/>
            <person name="Jeffries T.W."/>
            <person name="Grigoriev I.V."/>
        </authorList>
    </citation>
    <scope>NUCLEOTIDE SEQUENCE [LARGE SCALE GENOMIC DNA]</scope>
    <source>
        <strain evidence="16">NRRL Y-17796</strain>
    </source>
</reference>
<dbReference type="Pfam" id="PF01066">
    <property type="entry name" value="CDP-OH_P_transf"/>
    <property type="match status" value="1"/>
</dbReference>
<evidence type="ECO:0000256" key="10">
    <source>
        <dbReference type="ARBA" id="ARBA00037890"/>
    </source>
</evidence>
<comment type="cofactor">
    <cofactor evidence="1">
        <name>Mg(2+)</name>
        <dbReference type="ChEBI" id="CHEBI:18420"/>
    </cofactor>
</comment>
<dbReference type="GO" id="GO:0101026">
    <property type="term" value="P:mitotic nuclear membrane biogenesis"/>
    <property type="evidence" value="ECO:0007669"/>
    <property type="project" value="EnsemblFungi"/>
</dbReference>
<dbReference type="AlphaFoldDB" id="A0A1E4TG94"/>
<protein>
    <recommendedName>
        <fullName evidence="11">diacylglycerol cholinephosphotransferase</fullName>
        <ecNumber evidence="11">2.7.8.2</ecNumber>
    </recommendedName>
</protein>
<comment type="similarity">
    <text evidence="3 13">Belongs to the CDP-alcohol phosphatidyltransferase class-I family.</text>
</comment>
<proteinExistence type="inferred from homology"/>
<feature type="transmembrane region" description="Helical" evidence="14">
    <location>
        <begin position="344"/>
        <end position="364"/>
    </location>
</feature>
<evidence type="ECO:0000256" key="14">
    <source>
        <dbReference type="SAM" id="Phobius"/>
    </source>
</evidence>
<dbReference type="OrthoDB" id="196717at2759"/>